<keyword evidence="1" id="KW-0812">Transmembrane</keyword>
<accession>A0AAV1BCN9</accession>
<dbReference type="Proteomes" id="UP001157006">
    <property type="component" value="Chromosome 6"/>
</dbReference>
<evidence type="ECO:0000313" key="3">
    <source>
        <dbReference type="EMBL" id="CAI8619230.1"/>
    </source>
</evidence>
<gene>
    <name evidence="3" type="ORF">VFH_VI160720</name>
</gene>
<dbReference type="AlphaFoldDB" id="A0AAV1BCN9"/>
<keyword evidence="1" id="KW-0472">Membrane</keyword>
<feature type="signal peptide" evidence="2">
    <location>
        <begin position="1"/>
        <end position="19"/>
    </location>
</feature>
<organism evidence="3 4">
    <name type="scientific">Vicia faba</name>
    <name type="common">Broad bean</name>
    <name type="synonym">Faba vulgaris</name>
    <dbReference type="NCBI Taxonomy" id="3906"/>
    <lineage>
        <taxon>Eukaryota</taxon>
        <taxon>Viridiplantae</taxon>
        <taxon>Streptophyta</taxon>
        <taxon>Embryophyta</taxon>
        <taxon>Tracheophyta</taxon>
        <taxon>Spermatophyta</taxon>
        <taxon>Magnoliopsida</taxon>
        <taxon>eudicotyledons</taxon>
        <taxon>Gunneridae</taxon>
        <taxon>Pentapetalae</taxon>
        <taxon>rosids</taxon>
        <taxon>fabids</taxon>
        <taxon>Fabales</taxon>
        <taxon>Fabaceae</taxon>
        <taxon>Papilionoideae</taxon>
        <taxon>50 kb inversion clade</taxon>
        <taxon>NPAAA clade</taxon>
        <taxon>Hologalegina</taxon>
        <taxon>IRL clade</taxon>
        <taxon>Fabeae</taxon>
        <taxon>Vicia</taxon>
    </lineage>
</organism>
<protein>
    <submittedName>
        <fullName evidence="3">Uncharacterized protein</fullName>
    </submittedName>
</protein>
<evidence type="ECO:0000256" key="2">
    <source>
        <dbReference type="SAM" id="SignalP"/>
    </source>
</evidence>
<sequence>MATHILVLLLTILFSSTISRIGCTAQGFMGARWCYQISSFSDFMKDDVVMEEEVKKVCDFKKFDTNSRLQDLRPIRIPYHVPIATVLFGFALVLIAFVKGVPSSVLPSSVLAATAKSGFTAAFTLIFVSEIGDKGLSQSIYSIIVRVVKLEKNGIVGIQVPSNEMDELHDSANKLGLMCTFVFAYDLKLRENAMQRKLAADTFGH</sequence>
<dbReference type="EMBL" id="OX451741">
    <property type="protein sequence ID" value="CAI8619230.1"/>
    <property type="molecule type" value="Genomic_DNA"/>
</dbReference>
<proteinExistence type="predicted"/>
<keyword evidence="2" id="KW-0732">Signal</keyword>
<feature type="chain" id="PRO_5043673402" evidence="2">
    <location>
        <begin position="20"/>
        <end position="205"/>
    </location>
</feature>
<evidence type="ECO:0000256" key="1">
    <source>
        <dbReference type="SAM" id="Phobius"/>
    </source>
</evidence>
<keyword evidence="4" id="KW-1185">Reference proteome</keyword>
<evidence type="ECO:0000313" key="4">
    <source>
        <dbReference type="Proteomes" id="UP001157006"/>
    </source>
</evidence>
<reference evidence="3 4" key="1">
    <citation type="submission" date="2023-01" db="EMBL/GenBank/DDBJ databases">
        <authorList>
            <person name="Kreplak J."/>
        </authorList>
    </citation>
    <scope>NUCLEOTIDE SEQUENCE [LARGE SCALE GENOMIC DNA]</scope>
</reference>
<feature type="transmembrane region" description="Helical" evidence="1">
    <location>
        <begin position="77"/>
        <end position="98"/>
    </location>
</feature>
<keyword evidence="1" id="KW-1133">Transmembrane helix</keyword>
<name>A0AAV1BCN9_VICFA</name>
<feature type="transmembrane region" description="Helical" evidence="1">
    <location>
        <begin position="110"/>
        <end position="128"/>
    </location>
</feature>